<organism evidence="8 9">
    <name type="scientific">Ephemerocybe angulata</name>
    <dbReference type="NCBI Taxonomy" id="980116"/>
    <lineage>
        <taxon>Eukaryota</taxon>
        <taxon>Fungi</taxon>
        <taxon>Dikarya</taxon>
        <taxon>Basidiomycota</taxon>
        <taxon>Agaricomycotina</taxon>
        <taxon>Agaricomycetes</taxon>
        <taxon>Agaricomycetidae</taxon>
        <taxon>Agaricales</taxon>
        <taxon>Agaricineae</taxon>
        <taxon>Psathyrellaceae</taxon>
        <taxon>Ephemerocybe</taxon>
    </lineage>
</organism>
<evidence type="ECO:0000256" key="4">
    <source>
        <dbReference type="ARBA" id="ARBA00034617"/>
    </source>
</evidence>
<dbReference type="EC" id="5.6.2.4" evidence="5"/>
<dbReference type="OrthoDB" id="10261556at2759"/>
<evidence type="ECO:0000256" key="6">
    <source>
        <dbReference type="SAM" id="MobiDB-lite"/>
    </source>
</evidence>
<evidence type="ECO:0000256" key="1">
    <source>
        <dbReference type="ARBA" id="ARBA00005446"/>
    </source>
</evidence>
<dbReference type="Gene3D" id="3.40.50.300">
    <property type="entry name" value="P-loop containing nucleotide triphosphate hydrolases"/>
    <property type="match status" value="1"/>
</dbReference>
<evidence type="ECO:0000256" key="2">
    <source>
        <dbReference type="ARBA" id="ARBA00023125"/>
    </source>
</evidence>
<dbReference type="Proteomes" id="UP000541558">
    <property type="component" value="Unassembled WGS sequence"/>
</dbReference>
<proteinExistence type="inferred from homology"/>
<keyword evidence="9" id="KW-1185">Reference proteome</keyword>
<evidence type="ECO:0000313" key="9">
    <source>
        <dbReference type="Proteomes" id="UP000541558"/>
    </source>
</evidence>
<dbReference type="EMBL" id="JAACJK010000007">
    <property type="protein sequence ID" value="KAF5339628.1"/>
    <property type="molecule type" value="Genomic_DNA"/>
</dbReference>
<accession>A0A8H5FKE6</accession>
<dbReference type="AlphaFoldDB" id="A0A8H5FKE6"/>
<dbReference type="PROSITE" id="PS51192">
    <property type="entry name" value="HELICASE_ATP_BIND_1"/>
    <property type="match status" value="1"/>
</dbReference>
<feature type="region of interest" description="Disordered" evidence="6">
    <location>
        <begin position="30"/>
        <end position="61"/>
    </location>
</feature>
<feature type="domain" description="Helicase ATP-binding" evidence="7">
    <location>
        <begin position="98"/>
        <end position="278"/>
    </location>
</feature>
<evidence type="ECO:0000259" key="7">
    <source>
        <dbReference type="PROSITE" id="PS51192"/>
    </source>
</evidence>
<evidence type="ECO:0000313" key="8">
    <source>
        <dbReference type="EMBL" id="KAF5339628.1"/>
    </source>
</evidence>
<comment type="similarity">
    <text evidence="1">Belongs to the helicase family. RecQ subfamily.</text>
</comment>
<feature type="compositionally biased region" description="Polar residues" evidence="6">
    <location>
        <begin position="46"/>
        <end position="56"/>
    </location>
</feature>
<dbReference type="GO" id="GO:0003677">
    <property type="term" value="F:DNA binding"/>
    <property type="evidence" value="ECO:0007669"/>
    <property type="project" value="UniProtKB-KW"/>
</dbReference>
<comment type="catalytic activity">
    <reaction evidence="4">
        <text>Couples ATP hydrolysis with the unwinding of duplex DNA by translocating in the 3'-5' direction.</text>
        <dbReference type="EC" id="5.6.2.4"/>
    </reaction>
</comment>
<dbReference type="GO" id="GO:0005694">
    <property type="term" value="C:chromosome"/>
    <property type="evidence" value="ECO:0007669"/>
    <property type="project" value="TreeGrafter"/>
</dbReference>
<dbReference type="InterPro" id="IPR011545">
    <property type="entry name" value="DEAD/DEAH_box_helicase_dom"/>
</dbReference>
<reference evidence="8 9" key="1">
    <citation type="journal article" date="2020" name="ISME J.">
        <title>Uncovering the hidden diversity of litter-decomposition mechanisms in mushroom-forming fungi.</title>
        <authorList>
            <person name="Floudas D."/>
            <person name="Bentzer J."/>
            <person name="Ahren D."/>
            <person name="Johansson T."/>
            <person name="Persson P."/>
            <person name="Tunlid A."/>
        </authorList>
    </citation>
    <scope>NUCLEOTIDE SEQUENCE [LARGE SCALE GENOMIC DNA]</scope>
    <source>
        <strain evidence="8 9">CBS 175.51</strain>
    </source>
</reference>
<comment type="caution">
    <text evidence="8">The sequence shown here is derived from an EMBL/GenBank/DDBJ whole genome shotgun (WGS) entry which is preliminary data.</text>
</comment>
<dbReference type="SUPFAM" id="SSF52540">
    <property type="entry name" value="P-loop containing nucleoside triphosphate hydrolases"/>
    <property type="match status" value="1"/>
</dbReference>
<dbReference type="InterPro" id="IPR027417">
    <property type="entry name" value="P-loop_NTPase"/>
</dbReference>
<dbReference type="PANTHER" id="PTHR13710">
    <property type="entry name" value="DNA HELICASE RECQ FAMILY MEMBER"/>
    <property type="match status" value="1"/>
</dbReference>
<evidence type="ECO:0000256" key="5">
    <source>
        <dbReference type="ARBA" id="ARBA00034808"/>
    </source>
</evidence>
<dbReference type="GO" id="GO:0009378">
    <property type="term" value="F:four-way junction helicase activity"/>
    <property type="evidence" value="ECO:0007669"/>
    <property type="project" value="TreeGrafter"/>
</dbReference>
<name>A0A8H5FKE6_9AGAR</name>
<sequence length="343" mass="38125">MCASFSAWDYAGDDEMEAILRFTARVTQFTSTANNRPTRDTETEPGPQQYNGSQESPVPMGKRINYHTDSFDWDRALLAKSKAIFDIPEFRLCQKGVCNANMDGRDIICVMPSGEGTSLMYQLPALLNPGVTVVISPFIDRVEEQVMALRSCNVETVMLLGTMESEARNQINERLLEMSSVAGANEIKICYVTPTTIVQDNDFLAVLYNLHSKGKVARIVLDKADCVSSHSHDFRHDYRKLYILKNSLPNVPIMALSTTCARQVLEDITKVLKLPPIVPGENANIEGTVYFAPPGVFSTKKDMDEGGSSDSYEDTAMEVGAAGYWQMDDEDFEQFLAEPRPSA</sequence>
<dbReference type="Pfam" id="PF00270">
    <property type="entry name" value="DEAD"/>
    <property type="match status" value="1"/>
</dbReference>
<dbReference type="InterPro" id="IPR014001">
    <property type="entry name" value="Helicase_ATP-bd"/>
</dbReference>
<keyword evidence="2" id="KW-0238">DNA-binding</keyword>
<gene>
    <name evidence="8" type="ORF">D9611_011515</name>
</gene>
<dbReference type="GO" id="GO:0000724">
    <property type="term" value="P:double-strand break repair via homologous recombination"/>
    <property type="evidence" value="ECO:0007669"/>
    <property type="project" value="TreeGrafter"/>
</dbReference>
<dbReference type="GO" id="GO:0005737">
    <property type="term" value="C:cytoplasm"/>
    <property type="evidence" value="ECO:0007669"/>
    <property type="project" value="TreeGrafter"/>
</dbReference>
<dbReference type="PANTHER" id="PTHR13710:SF105">
    <property type="entry name" value="ATP-DEPENDENT DNA HELICASE Q1"/>
    <property type="match status" value="1"/>
</dbReference>
<dbReference type="GO" id="GO:0043138">
    <property type="term" value="F:3'-5' DNA helicase activity"/>
    <property type="evidence" value="ECO:0007669"/>
    <property type="project" value="UniProtKB-EC"/>
</dbReference>
<evidence type="ECO:0000256" key="3">
    <source>
        <dbReference type="ARBA" id="ARBA00023235"/>
    </source>
</evidence>
<dbReference type="GO" id="GO:0005524">
    <property type="term" value="F:ATP binding"/>
    <property type="evidence" value="ECO:0007669"/>
    <property type="project" value="InterPro"/>
</dbReference>
<protein>
    <recommendedName>
        <fullName evidence="5">DNA 3'-5' helicase</fullName>
        <ecNumber evidence="5">5.6.2.4</ecNumber>
    </recommendedName>
</protein>
<keyword evidence="3" id="KW-0413">Isomerase</keyword>